<feature type="non-terminal residue" evidence="2">
    <location>
        <position position="100"/>
    </location>
</feature>
<keyword evidence="3" id="KW-1185">Reference proteome</keyword>
<evidence type="ECO:0000259" key="1">
    <source>
        <dbReference type="Pfam" id="PF08292"/>
    </source>
</evidence>
<dbReference type="Gene3D" id="2.40.50.140">
    <property type="entry name" value="Nucleic acid-binding proteins"/>
    <property type="match status" value="1"/>
</dbReference>
<dbReference type="AlphaFoldDB" id="A0AAV5SIW1"/>
<dbReference type="Proteomes" id="UP001432027">
    <property type="component" value="Unassembled WGS sequence"/>
</dbReference>
<reference evidence="2" key="1">
    <citation type="submission" date="2023-10" db="EMBL/GenBank/DDBJ databases">
        <title>Genome assembly of Pristionchus species.</title>
        <authorList>
            <person name="Yoshida K."/>
            <person name="Sommer R.J."/>
        </authorList>
    </citation>
    <scope>NUCLEOTIDE SEQUENCE</scope>
    <source>
        <strain evidence="2">RS0144</strain>
    </source>
</reference>
<sequence>PPTNCPNPSQFEAAEQIWHWQYAMEEGQPSVKLYMDPGNIVRFKVVENIFKDVRPDLSEEKKRREKSFEIIGAMNVNGLSCLAWWQIGQGEEEEEDEGEE</sequence>
<evidence type="ECO:0000313" key="3">
    <source>
        <dbReference type="Proteomes" id="UP001432027"/>
    </source>
</evidence>
<proteinExistence type="predicted"/>
<dbReference type="InterPro" id="IPR013238">
    <property type="entry name" value="RNA_pol_III_Rbc25"/>
</dbReference>
<evidence type="ECO:0000313" key="2">
    <source>
        <dbReference type="EMBL" id="GMS81359.1"/>
    </source>
</evidence>
<dbReference type="Pfam" id="PF08292">
    <property type="entry name" value="RNA_pol_Rbc25"/>
    <property type="match status" value="1"/>
</dbReference>
<feature type="non-terminal residue" evidence="2">
    <location>
        <position position="1"/>
    </location>
</feature>
<accession>A0AAV5SIW1</accession>
<comment type="caution">
    <text evidence="2">The sequence shown here is derived from an EMBL/GenBank/DDBJ whole genome shotgun (WGS) entry which is preliminary data.</text>
</comment>
<gene>
    <name evidence="2" type="ORF">PENTCL1PPCAC_3534</name>
</gene>
<dbReference type="InterPro" id="IPR012340">
    <property type="entry name" value="NA-bd_OB-fold"/>
</dbReference>
<feature type="domain" description="RNA polymerase III subunit Rpc25" evidence="1">
    <location>
        <begin position="1"/>
        <end position="85"/>
    </location>
</feature>
<name>A0AAV5SIW1_9BILA</name>
<dbReference type="EMBL" id="BTSX01000001">
    <property type="protein sequence ID" value="GMS81359.1"/>
    <property type="molecule type" value="Genomic_DNA"/>
</dbReference>
<protein>
    <recommendedName>
        <fullName evidence="1">RNA polymerase III subunit Rpc25 domain-containing protein</fullName>
    </recommendedName>
</protein>
<organism evidence="2 3">
    <name type="scientific">Pristionchus entomophagus</name>
    <dbReference type="NCBI Taxonomy" id="358040"/>
    <lineage>
        <taxon>Eukaryota</taxon>
        <taxon>Metazoa</taxon>
        <taxon>Ecdysozoa</taxon>
        <taxon>Nematoda</taxon>
        <taxon>Chromadorea</taxon>
        <taxon>Rhabditida</taxon>
        <taxon>Rhabditina</taxon>
        <taxon>Diplogasteromorpha</taxon>
        <taxon>Diplogasteroidea</taxon>
        <taxon>Neodiplogasteridae</taxon>
        <taxon>Pristionchus</taxon>
    </lineage>
</organism>